<accession>A0ABT1C431</accession>
<dbReference type="Gene3D" id="3.30.420.310">
    <property type="entry name" value="2-keto-3-deoxy-galactonokinase, C-terminal domain"/>
    <property type="match status" value="1"/>
</dbReference>
<gene>
    <name evidence="1" type="ORF">NGM99_06345</name>
</gene>
<dbReference type="Proteomes" id="UP001205906">
    <property type="component" value="Unassembled WGS sequence"/>
</dbReference>
<evidence type="ECO:0000313" key="2">
    <source>
        <dbReference type="Proteomes" id="UP001205906"/>
    </source>
</evidence>
<dbReference type="Pfam" id="PF05035">
    <property type="entry name" value="DGOK"/>
    <property type="match status" value="1"/>
</dbReference>
<protein>
    <submittedName>
        <fullName evidence="1">2-dehydro-3-deoxygalactonokinase</fullName>
    </submittedName>
</protein>
<dbReference type="RefSeq" id="WP_252817216.1">
    <property type="nucleotide sequence ID" value="NZ_JAMXQS010000003.1"/>
</dbReference>
<evidence type="ECO:0000313" key="1">
    <source>
        <dbReference type="EMBL" id="MCO6049408.1"/>
    </source>
</evidence>
<keyword evidence="2" id="KW-1185">Reference proteome</keyword>
<reference evidence="1 2" key="1">
    <citation type="submission" date="2022-06" db="EMBL/GenBank/DDBJ databases">
        <title>Mesorhizobium sp. strain RP14 Genome sequencing and assembly.</title>
        <authorList>
            <person name="Kim I."/>
        </authorList>
    </citation>
    <scope>NUCLEOTIDE SEQUENCE [LARGE SCALE GENOMIC DNA]</scope>
    <source>
        <strain evidence="2">RP14(2022)</strain>
    </source>
</reference>
<name>A0ABT1C431_9HYPH</name>
<dbReference type="InterPro" id="IPR042258">
    <property type="entry name" value="DGOK_N"/>
</dbReference>
<dbReference type="InterPro" id="IPR007729">
    <property type="entry name" value="DGOK"/>
</dbReference>
<proteinExistence type="predicted"/>
<dbReference type="EMBL" id="JAMXQS010000003">
    <property type="protein sequence ID" value="MCO6049408.1"/>
    <property type="molecule type" value="Genomic_DNA"/>
</dbReference>
<dbReference type="Gene3D" id="3.30.420.300">
    <property type="entry name" value="2-keto-3-deoxy-galactonokinase, substrate binding domain"/>
    <property type="match status" value="1"/>
</dbReference>
<dbReference type="CDD" id="cd24012">
    <property type="entry name" value="ASKHA_NBD_KDGal-kinase"/>
    <property type="match status" value="1"/>
</dbReference>
<dbReference type="InterPro" id="IPR042257">
    <property type="entry name" value="DGOK_C"/>
</dbReference>
<sequence>MSAAFAAVDWGSSHVRLWLMDAQGEVLAERRSADGMLKAQGKFAAILEDHLSAFGAPEGLPVFACGMVGARQGWVEAPYVAVPTSLDAIFSQAVRVAHDKRPVLILPGLSQGSPADVMRGEETQLAGLVETLQPGAALACLPGTHSKWAELDGERVVGFATFLTGELFAVLREQSILRHSLIDAEPASGPSEPFRAACAEILQDGDLQGRLFGIRAGGLLSGTNANDSAARLSGLLIGAEIFAARQRFAGSNKPVLLVASGTMRALYEAALELAGLQFTHADADLAVRAGLYAAARHYRELWI</sequence>
<comment type="caution">
    <text evidence="1">The sequence shown here is derived from an EMBL/GenBank/DDBJ whole genome shotgun (WGS) entry which is preliminary data.</text>
</comment>
<organism evidence="1 2">
    <name type="scientific">Mesorhizobium liriopis</name>
    <dbReference type="NCBI Taxonomy" id="2953882"/>
    <lineage>
        <taxon>Bacteria</taxon>
        <taxon>Pseudomonadati</taxon>
        <taxon>Pseudomonadota</taxon>
        <taxon>Alphaproteobacteria</taxon>
        <taxon>Hyphomicrobiales</taxon>
        <taxon>Phyllobacteriaceae</taxon>
        <taxon>Mesorhizobium</taxon>
    </lineage>
</organism>